<keyword evidence="1" id="KW-0812">Transmembrane</keyword>
<feature type="domain" description="TLDc" evidence="2">
    <location>
        <begin position="100"/>
        <end position="286"/>
    </location>
</feature>
<dbReference type="EMBL" id="CAJVQA010000893">
    <property type="protein sequence ID" value="CAG8494780.1"/>
    <property type="molecule type" value="Genomic_DNA"/>
</dbReference>
<keyword evidence="4" id="KW-1185">Reference proteome</keyword>
<dbReference type="AlphaFoldDB" id="A0A9N8WQ34"/>
<protein>
    <submittedName>
        <fullName evidence="3">389_t:CDS:1</fullName>
    </submittedName>
</protein>
<dbReference type="Proteomes" id="UP000789759">
    <property type="component" value="Unassembled WGS sequence"/>
</dbReference>
<evidence type="ECO:0000313" key="4">
    <source>
        <dbReference type="Proteomes" id="UP000789759"/>
    </source>
</evidence>
<evidence type="ECO:0000256" key="1">
    <source>
        <dbReference type="SAM" id="Phobius"/>
    </source>
</evidence>
<accession>A0A9N8WQ34</accession>
<organism evidence="3 4">
    <name type="scientific">Cetraspora pellucida</name>
    <dbReference type="NCBI Taxonomy" id="1433469"/>
    <lineage>
        <taxon>Eukaryota</taxon>
        <taxon>Fungi</taxon>
        <taxon>Fungi incertae sedis</taxon>
        <taxon>Mucoromycota</taxon>
        <taxon>Glomeromycotina</taxon>
        <taxon>Glomeromycetes</taxon>
        <taxon>Diversisporales</taxon>
        <taxon>Gigasporaceae</taxon>
        <taxon>Cetraspora</taxon>
    </lineage>
</organism>
<evidence type="ECO:0000313" key="3">
    <source>
        <dbReference type="EMBL" id="CAG8494780.1"/>
    </source>
</evidence>
<keyword evidence="1" id="KW-0472">Membrane</keyword>
<feature type="transmembrane region" description="Helical" evidence="1">
    <location>
        <begin position="377"/>
        <end position="403"/>
    </location>
</feature>
<dbReference type="OrthoDB" id="298084at2759"/>
<evidence type="ECO:0000259" key="2">
    <source>
        <dbReference type="PROSITE" id="PS51886"/>
    </source>
</evidence>
<dbReference type="InterPro" id="IPR006571">
    <property type="entry name" value="TLDc_dom"/>
</dbReference>
<sequence length="410" mass="46997">MTNEVTQSLDSISIIDIFIAADEIELFEVNRLAKKRLLEFESAWKFPKDFITICKHDVFTDLYKIALELVCRNPRVIFESNEGSSNVLSKRESAYSFDSKIISAKDAALISNWIDNKQERHYHFKDIPFKFDLIYRASLENFSINKFHSKCDNKGPTVIIIKVRNSGEIIGGYNPLSWRSTKLMKSGNLPSNVYNDYKCETSKSFIFSLFSLSNGAIPRLSRVFSKKEAIIWSIDKGPCFGLQDLWILYNHSQHVTVGRCKQHTYNVGIIDKDTFEIEEYEIFQITDKRFLLKILNSIVKRCGICELFTFPFFILTLFGIFHFSSVLLPTIFAFVNVDIRVKFLATLPSIIIISLYAILSAYLIYIGHLCLILPEIFMLSFLASATFELISGTALVKILLVILNDLNLVV</sequence>
<comment type="caution">
    <text evidence="3">The sequence shown here is derived from an EMBL/GenBank/DDBJ whole genome shotgun (WGS) entry which is preliminary data.</text>
</comment>
<gene>
    <name evidence="3" type="ORF">CPELLU_LOCUS2159</name>
</gene>
<proteinExistence type="predicted"/>
<feature type="transmembrane region" description="Helical" evidence="1">
    <location>
        <begin position="343"/>
        <end position="365"/>
    </location>
</feature>
<keyword evidence="1" id="KW-1133">Transmembrane helix</keyword>
<feature type="transmembrane region" description="Helical" evidence="1">
    <location>
        <begin position="310"/>
        <end position="336"/>
    </location>
</feature>
<dbReference type="PROSITE" id="PS51886">
    <property type="entry name" value="TLDC"/>
    <property type="match status" value="1"/>
</dbReference>
<dbReference type="Pfam" id="PF07534">
    <property type="entry name" value="TLD"/>
    <property type="match status" value="1"/>
</dbReference>
<name>A0A9N8WQ34_9GLOM</name>
<reference evidence="3" key="1">
    <citation type="submission" date="2021-06" db="EMBL/GenBank/DDBJ databases">
        <authorList>
            <person name="Kallberg Y."/>
            <person name="Tangrot J."/>
            <person name="Rosling A."/>
        </authorList>
    </citation>
    <scope>NUCLEOTIDE SEQUENCE</scope>
    <source>
        <strain evidence="3">FL966</strain>
    </source>
</reference>